<accession>A0ACC0U0I1</accession>
<name>A0ACC0U0I1_9AGAM</name>
<keyword evidence="2" id="KW-1185">Reference proteome</keyword>
<evidence type="ECO:0000313" key="2">
    <source>
        <dbReference type="Proteomes" id="UP001207468"/>
    </source>
</evidence>
<comment type="caution">
    <text evidence="1">The sequence shown here is derived from an EMBL/GenBank/DDBJ whole genome shotgun (WGS) entry which is preliminary data.</text>
</comment>
<proteinExistence type="predicted"/>
<dbReference type="Proteomes" id="UP001207468">
    <property type="component" value="Unassembled WGS sequence"/>
</dbReference>
<sequence>MSLAKLTALSTQTLSLLLERQRLQSVEATGDTNRSLHLPQVTRNLAQLRSGILELESTGDHSEAVALLRNQHVRMRDMVGSDAVIEPLPNPEPTPLQEGRPPSSEMLQNTWPAASKQVFTPYTDDPEAGVDPIFVLREQQRLIDDQDAHLDTLSRSITRQHDLSMQINDELETHTGLLEELDYDLDDTGNRLGRARQRLGRVASSAKEHGSALTIGLLILVLLVLIIVFKT</sequence>
<gene>
    <name evidence="1" type="ORF">F5148DRAFT_1230495</name>
</gene>
<dbReference type="EMBL" id="JAGFNK010000280">
    <property type="protein sequence ID" value="KAI9454197.1"/>
    <property type="molecule type" value="Genomic_DNA"/>
</dbReference>
<organism evidence="1 2">
    <name type="scientific">Russula earlei</name>
    <dbReference type="NCBI Taxonomy" id="71964"/>
    <lineage>
        <taxon>Eukaryota</taxon>
        <taxon>Fungi</taxon>
        <taxon>Dikarya</taxon>
        <taxon>Basidiomycota</taxon>
        <taxon>Agaricomycotina</taxon>
        <taxon>Agaricomycetes</taxon>
        <taxon>Russulales</taxon>
        <taxon>Russulaceae</taxon>
        <taxon>Russula</taxon>
    </lineage>
</organism>
<evidence type="ECO:0000313" key="1">
    <source>
        <dbReference type="EMBL" id="KAI9454197.1"/>
    </source>
</evidence>
<reference evidence="1" key="1">
    <citation type="submission" date="2021-03" db="EMBL/GenBank/DDBJ databases">
        <title>Evolutionary priming and transition to the ectomycorrhizal habit in an iconic lineage of mushroom-forming fungi: is preadaptation a requirement?</title>
        <authorList>
            <consortium name="DOE Joint Genome Institute"/>
            <person name="Looney B.P."/>
            <person name="Miyauchi S."/>
            <person name="Morin E."/>
            <person name="Drula E."/>
            <person name="Courty P.E."/>
            <person name="Chicoki N."/>
            <person name="Fauchery L."/>
            <person name="Kohler A."/>
            <person name="Kuo A."/>
            <person name="LaButti K."/>
            <person name="Pangilinan J."/>
            <person name="Lipzen A."/>
            <person name="Riley R."/>
            <person name="Andreopoulos W."/>
            <person name="He G."/>
            <person name="Johnson J."/>
            <person name="Barry K.W."/>
            <person name="Grigoriev I.V."/>
            <person name="Nagy L."/>
            <person name="Hibbett D."/>
            <person name="Henrissat B."/>
            <person name="Matheny P.B."/>
            <person name="Labbe J."/>
            <person name="Martin A.F."/>
        </authorList>
    </citation>
    <scope>NUCLEOTIDE SEQUENCE</scope>
    <source>
        <strain evidence="1">BPL698</strain>
    </source>
</reference>
<protein>
    <submittedName>
        <fullName evidence="1">Syntaxin-like protein</fullName>
    </submittedName>
</protein>